<dbReference type="AlphaFoldDB" id="A0A916X7M8"/>
<comment type="caution">
    <text evidence="1">The sequence shown here is derived from an EMBL/GenBank/DDBJ whole genome shotgun (WGS) entry which is preliminary data.</text>
</comment>
<name>A0A916X7M8_9SPHN</name>
<dbReference type="InterPro" id="IPR025091">
    <property type="entry name" value="DUF4019"/>
</dbReference>
<keyword evidence="2" id="KW-1185">Reference proteome</keyword>
<evidence type="ECO:0000313" key="1">
    <source>
        <dbReference type="EMBL" id="GGC15120.1"/>
    </source>
</evidence>
<dbReference type="Proteomes" id="UP000608154">
    <property type="component" value="Unassembled WGS sequence"/>
</dbReference>
<dbReference type="Pfam" id="PF13211">
    <property type="entry name" value="DUF4019"/>
    <property type="match status" value="1"/>
</dbReference>
<evidence type="ECO:0008006" key="3">
    <source>
        <dbReference type="Google" id="ProtNLM"/>
    </source>
</evidence>
<accession>A0A916X7M8</accession>
<reference evidence="1" key="2">
    <citation type="submission" date="2020-09" db="EMBL/GenBank/DDBJ databases">
        <authorList>
            <person name="Sun Q."/>
            <person name="Zhou Y."/>
        </authorList>
    </citation>
    <scope>NUCLEOTIDE SEQUENCE</scope>
    <source>
        <strain evidence="1">CGMCC 1.15095</strain>
    </source>
</reference>
<evidence type="ECO:0000313" key="2">
    <source>
        <dbReference type="Proteomes" id="UP000608154"/>
    </source>
</evidence>
<dbReference type="Gene3D" id="3.10.450.590">
    <property type="match status" value="1"/>
</dbReference>
<dbReference type="RefSeq" id="WP_188773088.1">
    <property type="nucleotide sequence ID" value="NZ_BMHK01000049.1"/>
</dbReference>
<dbReference type="PROSITE" id="PS51257">
    <property type="entry name" value="PROKAR_LIPOPROTEIN"/>
    <property type="match status" value="1"/>
</dbReference>
<protein>
    <recommendedName>
        <fullName evidence="3">DUF4019 domain-containing protein</fullName>
    </recommendedName>
</protein>
<gene>
    <name evidence="1" type="ORF">GCM10011494_37440</name>
</gene>
<proteinExistence type="predicted"/>
<reference evidence="1" key="1">
    <citation type="journal article" date="2014" name="Int. J. Syst. Evol. Microbiol.">
        <title>Complete genome sequence of Corynebacterium casei LMG S-19264T (=DSM 44701T), isolated from a smear-ripened cheese.</title>
        <authorList>
            <consortium name="US DOE Joint Genome Institute (JGI-PGF)"/>
            <person name="Walter F."/>
            <person name="Albersmeier A."/>
            <person name="Kalinowski J."/>
            <person name="Ruckert C."/>
        </authorList>
    </citation>
    <scope>NUCLEOTIDE SEQUENCE</scope>
    <source>
        <strain evidence="1">CGMCC 1.15095</strain>
    </source>
</reference>
<sequence length="140" mass="15553">MHRFARYLIPFAAAAMLAGCGARESVKDAEVEIGRFHAALDAGDWQKLWAAADPDLREAASREQFGKLLEAVRRKLGAVNKSRQVGWNANSGTGGTFVTVTMQTTFENGTGTEEFVYRKRDERKLALVGYHIQSQDMMLN</sequence>
<organism evidence="1 2">
    <name type="scientific">Novosphingobium endophyticum</name>
    <dbReference type="NCBI Taxonomy" id="1955250"/>
    <lineage>
        <taxon>Bacteria</taxon>
        <taxon>Pseudomonadati</taxon>
        <taxon>Pseudomonadota</taxon>
        <taxon>Alphaproteobacteria</taxon>
        <taxon>Sphingomonadales</taxon>
        <taxon>Sphingomonadaceae</taxon>
        <taxon>Novosphingobium</taxon>
    </lineage>
</organism>
<dbReference type="EMBL" id="BMHK01000049">
    <property type="protein sequence ID" value="GGC15120.1"/>
    <property type="molecule type" value="Genomic_DNA"/>
</dbReference>